<gene>
    <name evidence="2" type="ORF">CLO192961_LOCUS300530</name>
</gene>
<name>A0ABY6UJ03_BIOOC</name>
<feature type="transmembrane region" description="Helical" evidence="1">
    <location>
        <begin position="49"/>
        <end position="71"/>
    </location>
</feature>
<dbReference type="EMBL" id="CABFNS010000830">
    <property type="protein sequence ID" value="VUC31221.1"/>
    <property type="molecule type" value="Genomic_DNA"/>
</dbReference>
<evidence type="ECO:0000313" key="2">
    <source>
        <dbReference type="EMBL" id="VUC31221.1"/>
    </source>
</evidence>
<evidence type="ECO:0008006" key="4">
    <source>
        <dbReference type="Google" id="ProtNLM"/>
    </source>
</evidence>
<comment type="caution">
    <text evidence="2">The sequence shown here is derived from an EMBL/GenBank/DDBJ whole genome shotgun (WGS) entry which is preliminary data.</text>
</comment>
<accession>A0ABY6UJ03</accession>
<keyword evidence="3" id="KW-1185">Reference proteome</keyword>
<proteinExistence type="predicted"/>
<feature type="transmembrane region" description="Helical" evidence="1">
    <location>
        <begin position="92"/>
        <end position="110"/>
    </location>
</feature>
<evidence type="ECO:0000256" key="1">
    <source>
        <dbReference type="SAM" id="Phobius"/>
    </source>
</evidence>
<keyword evidence="1" id="KW-0812">Transmembrane</keyword>
<reference evidence="2 3" key="1">
    <citation type="submission" date="2019-06" db="EMBL/GenBank/DDBJ databases">
        <authorList>
            <person name="Broberg M."/>
        </authorList>
    </citation>
    <scope>NUCLEOTIDE SEQUENCE [LARGE SCALE GENOMIC DNA]</scope>
</reference>
<feature type="transmembrane region" description="Helical" evidence="1">
    <location>
        <begin position="206"/>
        <end position="233"/>
    </location>
</feature>
<feature type="transmembrane region" description="Helical" evidence="1">
    <location>
        <begin position="130"/>
        <end position="149"/>
    </location>
</feature>
<organism evidence="2 3">
    <name type="scientific">Bionectria ochroleuca</name>
    <name type="common">Gliocladium roseum</name>
    <dbReference type="NCBI Taxonomy" id="29856"/>
    <lineage>
        <taxon>Eukaryota</taxon>
        <taxon>Fungi</taxon>
        <taxon>Dikarya</taxon>
        <taxon>Ascomycota</taxon>
        <taxon>Pezizomycotina</taxon>
        <taxon>Sordariomycetes</taxon>
        <taxon>Hypocreomycetidae</taxon>
        <taxon>Hypocreales</taxon>
        <taxon>Bionectriaceae</taxon>
        <taxon>Clonostachys</taxon>
    </lineage>
</organism>
<sequence>MAVLFRHISERSRLLQRNFPSKRFSGKESTTAIMMSSESTKITVGGLNLILIGAALSLHALFVVPYCSKLLKNGNHENKSSFRTGQAIRRTSVWLAIWFIELCIGSLYYAQISDRFQSYIGVIRKYIEPFTALYATLAFTSALLAQIELSREIQFPQKETRDDEKIVSRDQPARHYEIFSRSVEMMAVLRFFTSFGTLGGNFHHTLYTICILIDMGISVMLTLAASFSFIYFVKARPLFRQSFHISPTLPHALSVLRHIIDVIATLKTRYQELKSNEVRNEVYWEASRVIFSGWSMIACILLVYTIRTKRSDGMGRPPLTTLPLKS</sequence>
<feature type="transmembrane region" description="Helical" evidence="1">
    <location>
        <begin position="286"/>
        <end position="306"/>
    </location>
</feature>
<keyword evidence="1" id="KW-1133">Transmembrane helix</keyword>
<protein>
    <recommendedName>
        <fullName evidence="4">Abscisic acid G-protein coupled receptor-like domain-containing protein</fullName>
    </recommendedName>
</protein>
<evidence type="ECO:0000313" key="3">
    <source>
        <dbReference type="Proteomes" id="UP000766486"/>
    </source>
</evidence>
<keyword evidence="1" id="KW-0472">Membrane</keyword>
<dbReference type="Proteomes" id="UP000766486">
    <property type="component" value="Unassembled WGS sequence"/>
</dbReference>